<sequence>MTNNIFEQYPYWVNSTGCYEIIRAKNKNDEDKIIRLSSPIIIENKFLDPTTGVEKLIITDGKNIKRIETSDILTSQKLPGLIMFGFSINEKYIKSLSNALQLMRQSLPLSTLYTGVGVLSTDEGTVISLDEPYLSKDIEQSQADEIICETKYDLQPKGTFEGWWQMYLDEVKGNLLLELAVIFGVSSLVTAFLKTKHEVEFAGTIFSFMGNSSTGKSTAAALGVSTAGNPSKGDQTLFRGWNGTRNAIEGYLSNNFGVPIALDELSAATFKDTNGLLYSLAEGQGRLHANREGNVKNPHHFGSSVISTAEHTIFKDASANDGLRARCIEISDVFTTSADNADAIKKGTSKNYGHVMPLVAEYLLNRESEVIKWFYKEHDWFKAQLNNETNNVGIRMFKRYATITTSARILERVIATPIDLDAVREYLVSYHVDSVSERSLGAKAIDSVVQFVARNRSKFAENEKLSIMTENYGLIELKDDHIQVKMLKDVFKHMLEENQYQDVKNVIDSLRAEGYIQMDSDRIAIKRNVKDTQGKTKTILFYHLVLPSEFAPVLGLSSNSEPYTPPQFDNNTTNKELLNKFVKDGREWEEKGDLEL</sequence>
<evidence type="ECO:0000313" key="3">
    <source>
        <dbReference type="EMBL" id="KKB25567.1"/>
    </source>
</evidence>
<name>A0AAJ0JQQ5_STACA</name>
<evidence type="ECO:0000313" key="4">
    <source>
        <dbReference type="Proteomes" id="UP000033530"/>
    </source>
</evidence>
<evidence type="ECO:0008006" key="5">
    <source>
        <dbReference type="Google" id="ProtNLM"/>
    </source>
</evidence>
<dbReference type="AlphaFoldDB" id="A0AAJ0JQQ5"/>
<evidence type="ECO:0000259" key="2">
    <source>
        <dbReference type="Pfam" id="PF18662"/>
    </source>
</evidence>
<protein>
    <recommendedName>
        <fullName evidence="5">DUF927 domain-containing protein</fullName>
    </recommendedName>
</protein>
<comment type="caution">
    <text evidence="3">The sequence shown here is derived from an EMBL/GenBank/DDBJ whole genome shotgun (WGS) entry which is preliminary data.</text>
</comment>
<dbReference type="Proteomes" id="UP000033530">
    <property type="component" value="Unassembled WGS sequence"/>
</dbReference>
<dbReference type="RefSeq" id="WP_046099802.1">
    <property type="nucleotide sequence ID" value="NZ_CP015533.1"/>
</dbReference>
<dbReference type="Pfam" id="PF18662">
    <property type="entry name" value="HTH_56"/>
    <property type="match status" value="1"/>
</dbReference>
<accession>A0AAJ0JQQ5</accession>
<dbReference type="EMBL" id="LAIU01000003">
    <property type="protein sequence ID" value="KKB25567.1"/>
    <property type="molecule type" value="Genomic_DNA"/>
</dbReference>
<dbReference type="InterPro" id="IPR009270">
    <property type="entry name" value="DUF927"/>
</dbReference>
<feature type="domain" description="Cch helix turn helix" evidence="2">
    <location>
        <begin position="439"/>
        <end position="549"/>
    </location>
</feature>
<feature type="domain" description="DUF927" evidence="1">
    <location>
        <begin position="13"/>
        <end position="299"/>
    </location>
</feature>
<organism evidence="3 4">
    <name type="scientific">Staphylococcus carnosus</name>
    <dbReference type="NCBI Taxonomy" id="1281"/>
    <lineage>
        <taxon>Bacteria</taxon>
        <taxon>Bacillati</taxon>
        <taxon>Bacillota</taxon>
        <taxon>Bacilli</taxon>
        <taxon>Bacillales</taxon>
        <taxon>Staphylococcaceae</taxon>
        <taxon>Staphylococcus</taxon>
    </lineage>
</organism>
<gene>
    <name evidence="3" type="ORF">VV61_05560</name>
</gene>
<proteinExistence type="predicted"/>
<dbReference type="NCBIfam" id="NF047345">
    <property type="entry name" value="SCCmet_Cch1"/>
    <property type="match status" value="1"/>
</dbReference>
<reference evidence="3 4" key="1">
    <citation type="submission" date="2015-03" db="EMBL/GenBank/DDBJ databases">
        <title>Draft Genome Sequence of S. carnosus subsp. utilis LTH 7013, Isolated from South Tirolean Ham.</title>
        <authorList>
            <person name="Mueller A."/>
            <person name="Huptas C."/>
            <person name="Wenning M."/>
            <person name="Weiss A."/>
            <person name="Schmidt H."/>
        </authorList>
    </citation>
    <scope>NUCLEOTIDE SEQUENCE [LARGE SCALE GENOMIC DNA]</scope>
    <source>
        <strain evidence="3 4">LTH7013</strain>
    </source>
</reference>
<evidence type="ECO:0000259" key="1">
    <source>
        <dbReference type="Pfam" id="PF06048"/>
    </source>
</evidence>
<dbReference type="Pfam" id="PF06048">
    <property type="entry name" value="DUF927"/>
    <property type="match status" value="1"/>
</dbReference>
<dbReference type="InterPro" id="IPR040538">
    <property type="entry name" value="Cch_HTH"/>
</dbReference>